<dbReference type="GO" id="GO:0005509">
    <property type="term" value="F:calcium ion binding"/>
    <property type="evidence" value="ECO:0007669"/>
    <property type="project" value="InterPro"/>
</dbReference>
<dbReference type="InterPro" id="IPR049883">
    <property type="entry name" value="NOTCH1_EGF-like"/>
</dbReference>
<feature type="disulfide bond" evidence="11">
    <location>
        <begin position="131"/>
        <end position="140"/>
    </location>
</feature>
<dbReference type="SUPFAM" id="SSF57196">
    <property type="entry name" value="EGF/Laminin"/>
    <property type="match status" value="2"/>
</dbReference>
<dbReference type="InterPro" id="IPR036773">
    <property type="entry name" value="TB_dom_sf"/>
</dbReference>
<sequence length="582" mass="64912">MLSTEKRESMGKLRDHFVTVIWILVIGIFNLRTISSASDLSRRICGYGKTPICCPGWHNGLGAPCSIPSCAGNCGDRGRCVQPNACLCEDKRVRISCEADDEERMQSDQAADTCADNCHGHGRCNAGKCECDLGYSGERCEITVESLCFAKLQRGLCVNPIQHRTANFGNVTTKLTREICCNAFGLAWGDPCQPCQRSYCRQGYQEEQRGNCQDINECQIAGVCQNGHCVNMDGTYSCKCSTGYKFDEGLLDCVPQKNACQQDERRCQPGGKCVPTRHGDFKCVCDWQYMTSGDQKSCIKKQTLSYDICNLYGPSVCENGVCIPRANTYECRCNDGFEASADRKTCRYKIDVCALHRGYLCTHGECVSLGRDFYCKCDPGYTTSFDRRRCISQCEQLGSHLCPNGQCVTSPYGDYECQCFAGYQNSPDRKHCLPANNYAAPSFRTDLAITHASNSPGHWRSVSAGHQYQHDKAELTNSTEESEKPQLFTYNYYQPQQSHWVGAHSGWHQASPCTNPQVRRNCVGGFCLNLGGTAYRCECKPGYSSIENGRICRSNSGKFDNGTIHEHIKLPKLPYFSHYSFM</sequence>
<dbReference type="FunFam" id="2.10.25.10:FF:000003">
    <property type="entry name" value="fibrillin-1 isoform X1"/>
    <property type="match status" value="1"/>
</dbReference>
<dbReference type="InterPro" id="IPR013032">
    <property type="entry name" value="EGF-like_CS"/>
</dbReference>
<keyword evidence="7 11" id="KW-1015">Disulfide bond</keyword>
<feature type="domain" description="TB" evidence="13">
    <location>
        <begin position="146"/>
        <end position="195"/>
    </location>
</feature>
<evidence type="ECO:0000259" key="12">
    <source>
        <dbReference type="PROSITE" id="PS50026"/>
    </source>
</evidence>
<dbReference type="Proteomes" id="UP000699462">
    <property type="component" value="Unassembled WGS sequence"/>
</dbReference>
<evidence type="ECO:0000256" key="1">
    <source>
        <dbReference type="ARBA" id="ARBA00004498"/>
    </source>
</evidence>
<dbReference type="PANTHER" id="PTHR24034:SF209">
    <property type="entry name" value="EGF-LIKE DOMAIN-CONTAINING PROTEIN"/>
    <property type="match status" value="1"/>
</dbReference>
<dbReference type="OrthoDB" id="6229058at2759"/>
<dbReference type="SUPFAM" id="SSF57581">
    <property type="entry name" value="TB module/8-cys domain"/>
    <property type="match status" value="1"/>
</dbReference>
<dbReference type="PROSITE" id="PS01186">
    <property type="entry name" value="EGF_2"/>
    <property type="match status" value="3"/>
</dbReference>
<dbReference type="CDD" id="cd00054">
    <property type="entry name" value="EGF_CA"/>
    <property type="match status" value="1"/>
</dbReference>
<dbReference type="InterPro" id="IPR000742">
    <property type="entry name" value="EGF"/>
</dbReference>
<evidence type="ECO:0000256" key="11">
    <source>
        <dbReference type="PROSITE-ProRule" id="PRU00076"/>
    </source>
</evidence>
<dbReference type="Pfam" id="PF23106">
    <property type="entry name" value="EGF_Teneurin"/>
    <property type="match status" value="1"/>
</dbReference>
<comment type="caution">
    <text evidence="14">The sequence shown here is derived from an EMBL/GenBank/DDBJ whole genome shotgun (WGS) entry which is preliminary data.</text>
</comment>
<accession>A0A8T0D741</accession>
<feature type="disulfide bond" evidence="11">
    <location>
        <begin position="114"/>
        <end position="124"/>
    </location>
</feature>
<evidence type="ECO:0000259" key="13">
    <source>
        <dbReference type="PROSITE" id="PS51364"/>
    </source>
</evidence>
<dbReference type="InterPro" id="IPR017878">
    <property type="entry name" value="TB_dom"/>
</dbReference>
<gene>
    <name evidence="14" type="ORF">P879_02446</name>
</gene>
<dbReference type="SMART" id="SM00181">
    <property type="entry name" value="EGF"/>
    <property type="match status" value="8"/>
</dbReference>
<dbReference type="InterPro" id="IPR000152">
    <property type="entry name" value="EGF-type_Asp/Asn_hydroxyl_site"/>
</dbReference>
<dbReference type="PROSITE" id="PS01187">
    <property type="entry name" value="EGF_CA"/>
    <property type="match status" value="1"/>
</dbReference>
<comment type="subcellular location">
    <subcellularLocation>
        <location evidence="1">Secreted</location>
        <location evidence="1">Extracellular space</location>
        <location evidence="1">Extracellular matrix</location>
    </subcellularLocation>
</comment>
<dbReference type="Gene3D" id="3.90.290.10">
    <property type="entry name" value="TGF-beta binding (TB) domain"/>
    <property type="match status" value="1"/>
</dbReference>
<keyword evidence="15" id="KW-1185">Reference proteome</keyword>
<keyword evidence="8" id="KW-0325">Glycoprotein</keyword>
<dbReference type="PROSITE" id="PS00010">
    <property type="entry name" value="ASX_HYDROXYL"/>
    <property type="match status" value="1"/>
</dbReference>
<dbReference type="PANTHER" id="PTHR24034">
    <property type="entry name" value="EGF-LIKE DOMAIN-CONTAINING PROTEIN"/>
    <property type="match status" value="1"/>
</dbReference>
<organism evidence="14 15">
    <name type="scientific">Paragonimus westermani</name>
    <dbReference type="NCBI Taxonomy" id="34504"/>
    <lineage>
        <taxon>Eukaryota</taxon>
        <taxon>Metazoa</taxon>
        <taxon>Spiralia</taxon>
        <taxon>Lophotrochozoa</taxon>
        <taxon>Platyhelminthes</taxon>
        <taxon>Trematoda</taxon>
        <taxon>Digenea</taxon>
        <taxon>Plagiorchiida</taxon>
        <taxon>Troglotremata</taxon>
        <taxon>Troglotrematidae</taxon>
        <taxon>Paragonimus</taxon>
    </lineage>
</organism>
<comment type="caution">
    <text evidence="11">Lacks conserved residue(s) required for the propagation of feature annotation.</text>
</comment>
<evidence type="ECO:0000256" key="8">
    <source>
        <dbReference type="ARBA" id="ARBA00023180"/>
    </source>
</evidence>
<dbReference type="SUPFAM" id="SSF57184">
    <property type="entry name" value="Growth factor receptor domain"/>
    <property type="match status" value="2"/>
</dbReference>
<comment type="similarity">
    <text evidence="10">Belongs to the LTBP family.</text>
</comment>
<evidence type="ECO:0000256" key="6">
    <source>
        <dbReference type="ARBA" id="ARBA00022737"/>
    </source>
</evidence>
<evidence type="ECO:0000256" key="4">
    <source>
        <dbReference type="ARBA" id="ARBA00022536"/>
    </source>
</evidence>
<feature type="domain" description="EGF-like" evidence="12">
    <location>
        <begin position="214"/>
        <end position="250"/>
    </location>
</feature>
<dbReference type="EMBL" id="JTDF01012160">
    <property type="protein sequence ID" value="KAF8563352.1"/>
    <property type="molecule type" value="Genomic_DNA"/>
</dbReference>
<keyword evidence="6" id="KW-0677">Repeat</keyword>
<proteinExistence type="inferred from homology"/>
<keyword evidence="3" id="KW-0272">Extracellular matrix</keyword>
<protein>
    <submittedName>
        <fullName evidence="14">Uncharacterized protein</fullName>
    </submittedName>
</protein>
<dbReference type="Pfam" id="PF12661">
    <property type="entry name" value="hEGF"/>
    <property type="match status" value="3"/>
</dbReference>
<dbReference type="PROSITE" id="PS00022">
    <property type="entry name" value="EGF_1"/>
    <property type="match status" value="1"/>
</dbReference>
<evidence type="ECO:0000256" key="3">
    <source>
        <dbReference type="ARBA" id="ARBA00022530"/>
    </source>
</evidence>
<dbReference type="InterPro" id="IPR018097">
    <property type="entry name" value="EGF_Ca-bd_CS"/>
</dbReference>
<keyword evidence="9" id="KW-0340">Growth factor binding</keyword>
<dbReference type="InterPro" id="IPR050751">
    <property type="entry name" value="ECM_structural_protein"/>
</dbReference>
<evidence type="ECO:0000256" key="9">
    <source>
        <dbReference type="ARBA" id="ARBA00023183"/>
    </source>
</evidence>
<dbReference type="PROSITE" id="PS50026">
    <property type="entry name" value="EGF_3"/>
    <property type="match status" value="2"/>
</dbReference>
<keyword evidence="5" id="KW-0732">Signal</keyword>
<reference evidence="14 15" key="1">
    <citation type="submission" date="2019-07" db="EMBL/GenBank/DDBJ databases">
        <title>Annotation for the trematode Paragonimus westermani.</title>
        <authorList>
            <person name="Choi Y.-J."/>
        </authorList>
    </citation>
    <scope>NUCLEOTIDE SEQUENCE [LARGE SCALE GENOMIC DNA]</scope>
    <source>
        <strain evidence="14">180907_Pwestermani</strain>
    </source>
</reference>
<evidence type="ECO:0000256" key="2">
    <source>
        <dbReference type="ARBA" id="ARBA00022525"/>
    </source>
</evidence>
<keyword evidence="4 11" id="KW-0245">EGF-like domain</keyword>
<dbReference type="GO" id="GO:0019838">
    <property type="term" value="F:growth factor binding"/>
    <property type="evidence" value="ECO:0007669"/>
    <property type="project" value="UniProtKB-KW"/>
</dbReference>
<keyword evidence="2" id="KW-0964">Secreted</keyword>
<dbReference type="InterPro" id="IPR001881">
    <property type="entry name" value="EGF-like_Ca-bd_dom"/>
</dbReference>
<evidence type="ECO:0000313" key="14">
    <source>
        <dbReference type="EMBL" id="KAF8563352.1"/>
    </source>
</evidence>
<name>A0A8T0D741_9TREM</name>
<dbReference type="AlphaFoldDB" id="A0A8T0D741"/>
<feature type="domain" description="EGF-like" evidence="12">
    <location>
        <begin position="110"/>
        <end position="141"/>
    </location>
</feature>
<dbReference type="PROSITE" id="PS51364">
    <property type="entry name" value="TB"/>
    <property type="match status" value="1"/>
</dbReference>
<dbReference type="Pfam" id="PF07645">
    <property type="entry name" value="EGF_CA"/>
    <property type="match status" value="2"/>
</dbReference>
<evidence type="ECO:0000256" key="5">
    <source>
        <dbReference type="ARBA" id="ARBA00022729"/>
    </source>
</evidence>
<dbReference type="SMART" id="SM00179">
    <property type="entry name" value="EGF_CA"/>
    <property type="match status" value="6"/>
</dbReference>
<dbReference type="InterPro" id="IPR009030">
    <property type="entry name" value="Growth_fac_rcpt_cys_sf"/>
</dbReference>
<evidence type="ECO:0000313" key="15">
    <source>
        <dbReference type="Proteomes" id="UP000699462"/>
    </source>
</evidence>
<evidence type="ECO:0000256" key="10">
    <source>
        <dbReference type="ARBA" id="ARBA00038081"/>
    </source>
</evidence>
<evidence type="ECO:0000256" key="7">
    <source>
        <dbReference type="ARBA" id="ARBA00023157"/>
    </source>
</evidence>
<dbReference type="Gene3D" id="2.10.25.10">
    <property type="entry name" value="Laminin"/>
    <property type="match status" value="6"/>
</dbReference>